<sequence>MSHLRTVAPDLPHVAVLLDQEKAHDRVHPEYLRRVLLRFGFPAALVSCLSSLFFGTKINVSINGWLGAPVPQLRGLLSTICCVLFLVALLPKSWVVALKKVVREYFGAVSVPGVAWSTLCLPRKFGGVGLVDIADQSLALYLVYLQHLLRPPSGSDFVTAWLVYAFQVYTGHKSVLPWFCFPDKFKCRVSSVPVLHTLSKLLIRLPALAPSASWSARWFLDFPLCCTLQTVPSVRPPLDPSSLAPRFLVSDICFWQPDLGIVDGVTRHLAWPARVRQVFYAVHKDSGPVTLVFPPILDSKIVLSQADYFTMPRSEGATTWMPDCSHWVVCTGIPRRDVITSRMGSPLRLPAHLRLSPASWRVFWSLDMPAKAFTPWWRLLHDRVAHRSWCHRVVPTKVPSPTCALCGLAPEDLYHFVVGCPFKAQFWRDVVSSLSLQDLLPTGMAIWTALTSLCSQDMAILDEDVLVPLGAAGAELVANSLLLSEVYHLLRVVSGGPATELWVGALKKVVREYLVPFRPGVAWFTLCLPRKFGGVGLVDIANQSLALHLVYLQRLLRSQSSNDFVTDWLVYAFQKSKYRLSSVPGLDHLSKLIVKLPRLLSNPGLSSRWYLDFPLRCILSPVSSSSDSVKTASLDYKYLLSDLFTWQPDLGILDSVTRRENLSRALRRVDYAIRRGLNSSPPLLAFSEPIASNLVVSYSQYYSMPHSDVATSWLSDCSH</sequence>
<accession>A0A0B7NQ04</accession>
<proteinExistence type="predicted"/>
<feature type="transmembrane region" description="Helical" evidence="1">
    <location>
        <begin position="35"/>
        <end position="55"/>
    </location>
</feature>
<dbReference type="InterPro" id="IPR026960">
    <property type="entry name" value="RVT-Znf"/>
</dbReference>
<dbReference type="Pfam" id="PF13966">
    <property type="entry name" value="zf-RVT"/>
    <property type="match status" value="1"/>
</dbReference>
<reference evidence="3 4" key="1">
    <citation type="submission" date="2014-09" db="EMBL/GenBank/DDBJ databases">
        <authorList>
            <person name="Ellenberger Sabrina"/>
        </authorList>
    </citation>
    <scope>NUCLEOTIDE SEQUENCE [LARGE SCALE GENOMIC DNA]</scope>
    <source>
        <strain evidence="3 4">CBS 412.66</strain>
    </source>
</reference>
<protein>
    <recommendedName>
        <fullName evidence="2">Reverse transcriptase zinc-binding domain-containing protein</fullName>
    </recommendedName>
</protein>
<gene>
    <name evidence="3" type="primary">PARPA_11343.1 scaffold 43735</name>
</gene>
<keyword evidence="1" id="KW-0472">Membrane</keyword>
<keyword evidence="1" id="KW-1133">Transmembrane helix</keyword>
<name>A0A0B7NQ04_9FUNG</name>
<dbReference type="EMBL" id="LN733547">
    <property type="protein sequence ID" value="CEP17054.1"/>
    <property type="molecule type" value="Genomic_DNA"/>
</dbReference>
<keyword evidence="1" id="KW-0812">Transmembrane</keyword>
<dbReference type="OrthoDB" id="2417874at2759"/>
<evidence type="ECO:0000256" key="1">
    <source>
        <dbReference type="SAM" id="Phobius"/>
    </source>
</evidence>
<evidence type="ECO:0000259" key="2">
    <source>
        <dbReference type="Pfam" id="PF13966"/>
    </source>
</evidence>
<evidence type="ECO:0000313" key="4">
    <source>
        <dbReference type="Proteomes" id="UP000054107"/>
    </source>
</evidence>
<keyword evidence="4" id="KW-1185">Reference proteome</keyword>
<organism evidence="3 4">
    <name type="scientific">Parasitella parasitica</name>
    <dbReference type="NCBI Taxonomy" id="35722"/>
    <lineage>
        <taxon>Eukaryota</taxon>
        <taxon>Fungi</taxon>
        <taxon>Fungi incertae sedis</taxon>
        <taxon>Mucoromycota</taxon>
        <taxon>Mucoromycotina</taxon>
        <taxon>Mucoromycetes</taxon>
        <taxon>Mucorales</taxon>
        <taxon>Mucorineae</taxon>
        <taxon>Mucoraceae</taxon>
        <taxon>Parasitella</taxon>
    </lineage>
</organism>
<dbReference type="Proteomes" id="UP000054107">
    <property type="component" value="Unassembled WGS sequence"/>
</dbReference>
<evidence type="ECO:0000313" key="3">
    <source>
        <dbReference type="EMBL" id="CEP17054.1"/>
    </source>
</evidence>
<feature type="transmembrane region" description="Helical" evidence="1">
    <location>
        <begin position="75"/>
        <end position="95"/>
    </location>
</feature>
<feature type="domain" description="Reverse transcriptase zinc-binding" evidence="2">
    <location>
        <begin position="359"/>
        <end position="427"/>
    </location>
</feature>
<dbReference type="AlphaFoldDB" id="A0A0B7NQ04"/>